<comment type="pathway">
    <text evidence="9 10">Porphyrin-containing compound metabolism; protoheme biosynthesis; protoheme from protoporphyrin-IX: step 1/1.</text>
</comment>
<protein>
    <recommendedName>
        <fullName evidence="9 10">Ferrochelatase</fullName>
        <ecNumber evidence="9 10">4.98.1.1</ecNumber>
    </recommendedName>
    <alternativeName>
        <fullName evidence="9">Heme synthase</fullName>
    </alternativeName>
    <alternativeName>
        <fullName evidence="9">Protoheme ferro-lyase</fullName>
    </alternativeName>
</protein>
<keyword evidence="2 9" id="KW-0963">Cytoplasm</keyword>
<dbReference type="Proteomes" id="UP000295763">
    <property type="component" value="Unassembled WGS sequence"/>
</dbReference>
<proteinExistence type="inferred from homology"/>
<comment type="subcellular location">
    <subcellularLocation>
        <location evidence="9 10">Cytoplasm</location>
    </subcellularLocation>
</comment>
<comment type="catalytic activity">
    <reaction evidence="9 10">
        <text>heme b + 2 H(+) = protoporphyrin IX + Fe(2+)</text>
        <dbReference type="Rhea" id="RHEA:22584"/>
        <dbReference type="ChEBI" id="CHEBI:15378"/>
        <dbReference type="ChEBI" id="CHEBI:29033"/>
        <dbReference type="ChEBI" id="CHEBI:57306"/>
        <dbReference type="ChEBI" id="CHEBI:60344"/>
        <dbReference type="EC" id="4.98.1.1"/>
    </reaction>
</comment>
<dbReference type="RefSeq" id="WP_131974207.1">
    <property type="nucleotide sequence ID" value="NZ_SLYB01000001.1"/>
</dbReference>
<dbReference type="GO" id="GO:0046872">
    <property type="term" value="F:metal ion binding"/>
    <property type="evidence" value="ECO:0007669"/>
    <property type="project" value="UniProtKB-KW"/>
</dbReference>
<evidence type="ECO:0000256" key="9">
    <source>
        <dbReference type="HAMAP-Rule" id="MF_00323"/>
    </source>
</evidence>
<dbReference type="PANTHER" id="PTHR11108:SF1">
    <property type="entry name" value="FERROCHELATASE, MITOCHONDRIAL"/>
    <property type="match status" value="1"/>
</dbReference>
<gene>
    <name evidence="9" type="primary">hemH</name>
    <name evidence="11" type="ORF">EDC44_10163</name>
</gene>
<dbReference type="InterPro" id="IPR001015">
    <property type="entry name" value="Ferrochelatase"/>
</dbReference>
<dbReference type="EC" id="4.98.1.1" evidence="9 10"/>
<organism evidence="11 12">
    <name type="scientific">Cricetibacter osteomyelitidis</name>
    <dbReference type="NCBI Taxonomy" id="1521931"/>
    <lineage>
        <taxon>Bacteria</taxon>
        <taxon>Pseudomonadati</taxon>
        <taxon>Pseudomonadota</taxon>
        <taxon>Gammaproteobacteria</taxon>
        <taxon>Pasteurellales</taxon>
        <taxon>Pasteurellaceae</taxon>
        <taxon>Cricetibacter</taxon>
    </lineage>
</organism>
<keyword evidence="12" id="KW-1185">Reference proteome</keyword>
<dbReference type="PROSITE" id="PS00534">
    <property type="entry name" value="FERROCHELATASE"/>
    <property type="match status" value="1"/>
</dbReference>
<dbReference type="GO" id="GO:0004325">
    <property type="term" value="F:ferrochelatase activity"/>
    <property type="evidence" value="ECO:0007669"/>
    <property type="project" value="UniProtKB-UniRule"/>
</dbReference>
<dbReference type="SUPFAM" id="SSF53800">
    <property type="entry name" value="Chelatase"/>
    <property type="match status" value="1"/>
</dbReference>
<dbReference type="HAMAP" id="MF_00323">
    <property type="entry name" value="Ferrochelatase"/>
    <property type="match status" value="1"/>
</dbReference>
<evidence type="ECO:0000256" key="1">
    <source>
        <dbReference type="ARBA" id="ARBA00007718"/>
    </source>
</evidence>
<dbReference type="CDD" id="cd03411">
    <property type="entry name" value="Ferrochelatase_N"/>
    <property type="match status" value="1"/>
</dbReference>
<dbReference type="UniPathway" id="UPA00252">
    <property type="reaction ID" value="UER00325"/>
</dbReference>
<dbReference type="PANTHER" id="PTHR11108">
    <property type="entry name" value="FERROCHELATASE"/>
    <property type="match status" value="1"/>
</dbReference>
<feature type="binding site" evidence="9">
    <location>
        <position position="271"/>
    </location>
    <ligand>
        <name>Fe(2+)</name>
        <dbReference type="ChEBI" id="CHEBI:29033"/>
    </ligand>
</feature>
<evidence type="ECO:0000256" key="3">
    <source>
        <dbReference type="ARBA" id="ARBA00022723"/>
    </source>
</evidence>
<keyword evidence="6 9" id="KW-0456">Lyase</keyword>
<evidence type="ECO:0000256" key="4">
    <source>
        <dbReference type="ARBA" id="ARBA00023004"/>
    </source>
</evidence>
<keyword evidence="5 9" id="KW-0350">Heme biosynthesis</keyword>
<dbReference type="GO" id="GO:0005737">
    <property type="term" value="C:cytoplasm"/>
    <property type="evidence" value="ECO:0007669"/>
    <property type="project" value="UniProtKB-SubCell"/>
</dbReference>
<evidence type="ECO:0000256" key="10">
    <source>
        <dbReference type="RuleBase" id="RU000607"/>
    </source>
</evidence>
<sequence length="316" mass="36275">MKKIGIILANLGTPDDPTPRAVSRYLKEFLSDRRIVDLPRLKWLFLLNAIILPRRSKRVAKKYQTVWTEQGSPLLVFSQKQQQKLQSALGSDYIVEIGMSYGNPTIQSAMDKLIAQKVEKIIVLPLYPQYSSTTTMPVFDAFAKSLTTHRHIVPFEFIHSYQQHPLYIKALADSIKVRLKSDEFLLFSYHGIPLRYENNGDYYREHCKQTTIAVVNQLGLTENQWAMSFQSHFGKEEWLQPYTNKAIENYPSEGIQKLAVICPGFSADCLETLEEIEQENREYFMAAGGTSYQYIPALNDDEAHIALMKALIVDKK</sequence>
<dbReference type="EMBL" id="SLYB01000001">
    <property type="protein sequence ID" value="TCP97680.1"/>
    <property type="molecule type" value="Genomic_DNA"/>
</dbReference>
<evidence type="ECO:0000256" key="5">
    <source>
        <dbReference type="ARBA" id="ARBA00023133"/>
    </source>
</evidence>
<keyword evidence="3 9" id="KW-0479">Metal-binding</keyword>
<keyword evidence="7 9" id="KW-0627">Porphyrin biosynthesis</keyword>
<evidence type="ECO:0000313" key="12">
    <source>
        <dbReference type="Proteomes" id="UP000295763"/>
    </source>
</evidence>
<dbReference type="FunFam" id="3.40.50.1400:FF:000002">
    <property type="entry name" value="Ferrochelatase"/>
    <property type="match status" value="1"/>
</dbReference>
<comment type="caution">
    <text evidence="11">The sequence shown here is derived from an EMBL/GenBank/DDBJ whole genome shotgun (WGS) entry which is preliminary data.</text>
</comment>
<evidence type="ECO:0000256" key="7">
    <source>
        <dbReference type="ARBA" id="ARBA00023244"/>
    </source>
</evidence>
<dbReference type="CDD" id="cd00419">
    <property type="entry name" value="Ferrochelatase_C"/>
    <property type="match status" value="1"/>
</dbReference>
<dbReference type="Gene3D" id="3.40.50.1400">
    <property type="match status" value="2"/>
</dbReference>
<dbReference type="InterPro" id="IPR033659">
    <property type="entry name" value="Ferrochelatase_N"/>
</dbReference>
<dbReference type="InterPro" id="IPR033644">
    <property type="entry name" value="Ferrochelatase_C"/>
</dbReference>
<dbReference type="OrthoDB" id="9809741at2"/>
<name>A0A4R2T5I5_9PAST</name>
<evidence type="ECO:0000256" key="6">
    <source>
        <dbReference type="ARBA" id="ARBA00023239"/>
    </source>
</evidence>
<reference evidence="11 12" key="1">
    <citation type="submission" date="2019-03" db="EMBL/GenBank/DDBJ databases">
        <title>Genomic Encyclopedia of Type Strains, Phase IV (KMG-IV): sequencing the most valuable type-strain genomes for metagenomic binning, comparative biology and taxonomic classification.</title>
        <authorList>
            <person name="Goeker M."/>
        </authorList>
    </citation>
    <scope>NUCLEOTIDE SEQUENCE [LARGE SCALE GENOMIC DNA]</scope>
    <source>
        <strain evidence="11 12">DSM 28404</strain>
    </source>
</reference>
<keyword evidence="4 9" id="KW-0408">Iron</keyword>
<dbReference type="NCBIfam" id="TIGR00109">
    <property type="entry name" value="hemH"/>
    <property type="match status" value="1"/>
</dbReference>
<comment type="catalytic activity">
    <reaction evidence="8">
        <text>Fe-coproporphyrin III + 2 H(+) = coproporphyrin III + Fe(2+)</text>
        <dbReference type="Rhea" id="RHEA:49572"/>
        <dbReference type="ChEBI" id="CHEBI:15378"/>
        <dbReference type="ChEBI" id="CHEBI:29033"/>
        <dbReference type="ChEBI" id="CHEBI:68438"/>
        <dbReference type="ChEBI" id="CHEBI:131725"/>
        <dbReference type="EC" id="4.99.1.9"/>
    </reaction>
    <physiologicalReaction direction="right-to-left" evidence="8">
        <dbReference type="Rhea" id="RHEA:49574"/>
    </physiologicalReaction>
</comment>
<feature type="binding site" evidence="9">
    <location>
        <position position="190"/>
    </location>
    <ligand>
        <name>Fe(2+)</name>
        <dbReference type="ChEBI" id="CHEBI:29033"/>
    </ligand>
</feature>
<comment type="function">
    <text evidence="9 10">Catalyzes the ferrous insertion into protoporphyrin IX.</text>
</comment>
<comment type="similarity">
    <text evidence="1 9 10">Belongs to the ferrochelatase family.</text>
</comment>
<accession>A0A4R2T5I5</accession>
<evidence type="ECO:0000256" key="8">
    <source>
        <dbReference type="ARBA" id="ARBA00024536"/>
    </source>
</evidence>
<dbReference type="Pfam" id="PF00762">
    <property type="entry name" value="Ferrochelatase"/>
    <property type="match status" value="1"/>
</dbReference>
<dbReference type="AlphaFoldDB" id="A0A4R2T5I5"/>
<evidence type="ECO:0000256" key="2">
    <source>
        <dbReference type="ARBA" id="ARBA00022490"/>
    </source>
</evidence>
<dbReference type="InterPro" id="IPR019772">
    <property type="entry name" value="Ferrochelatase_AS"/>
</dbReference>
<dbReference type="GO" id="GO:0006783">
    <property type="term" value="P:heme biosynthetic process"/>
    <property type="evidence" value="ECO:0007669"/>
    <property type="project" value="UniProtKB-UniRule"/>
</dbReference>
<evidence type="ECO:0000313" key="11">
    <source>
        <dbReference type="EMBL" id="TCP97680.1"/>
    </source>
</evidence>